<organism evidence="2 3">
    <name type="scientific">Datura stramonium</name>
    <name type="common">Jimsonweed</name>
    <name type="synonym">Common thornapple</name>
    <dbReference type="NCBI Taxonomy" id="4076"/>
    <lineage>
        <taxon>Eukaryota</taxon>
        <taxon>Viridiplantae</taxon>
        <taxon>Streptophyta</taxon>
        <taxon>Embryophyta</taxon>
        <taxon>Tracheophyta</taxon>
        <taxon>Spermatophyta</taxon>
        <taxon>Magnoliopsida</taxon>
        <taxon>eudicotyledons</taxon>
        <taxon>Gunneridae</taxon>
        <taxon>Pentapetalae</taxon>
        <taxon>asterids</taxon>
        <taxon>lamiids</taxon>
        <taxon>Solanales</taxon>
        <taxon>Solanaceae</taxon>
        <taxon>Solanoideae</taxon>
        <taxon>Datureae</taxon>
        <taxon>Datura</taxon>
    </lineage>
</organism>
<sequence>MNINCSIHTTKENYKKSLSSSSSSSSSSLSSYRLYAAFGIDHHTPSGSSLADSLSPCYDQQLPQIMCSHRSLVSFVSRVNSSCDVDERLRLKCLRL</sequence>
<dbReference type="EMBL" id="JACEIK010002078">
    <property type="protein sequence ID" value="MCD9558915.1"/>
    <property type="molecule type" value="Genomic_DNA"/>
</dbReference>
<gene>
    <name evidence="2" type="ORF">HAX54_016606</name>
</gene>
<evidence type="ECO:0000256" key="1">
    <source>
        <dbReference type="SAM" id="MobiDB-lite"/>
    </source>
</evidence>
<protein>
    <submittedName>
        <fullName evidence="2">Uncharacterized protein</fullName>
    </submittedName>
</protein>
<feature type="region of interest" description="Disordered" evidence="1">
    <location>
        <begin position="1"/>
        <end position="28"/>
    </location>
</feature>
<keyword evidence="3" id="KW-1185">Reference proteome</keyword>
<name>A0ABS8UKD8_DATST</name>
<evidence type="ECO:0000313" key="3">
    <source>
        <dbReference type="Proteomes" id="UP000823775"/>
    </source>
</evidence>
<dbReference type="Proteomes" id="UP000823775">
    <property type="component" value="Unassembled WGS sequence"/>
</dbReference>
<comment type="caution">
    <text evidence="2">The sequence shown here is derived from an EMBL/GenBank/DDBJ whole genome shotgun (WGS) entry which is preliminary data.</text>
</comment>
<feature type="compositionally biased region" description="Low complexity" evidence="1">
    <location>
        <begin position="17"/>
        <end position="28"/>
    </location>
</feature>
<reference evidence="2 3" key="1">
    <citation type="journal article" date="2021" name="BMC Genomics">
        <title>Datura genome reveals duplications of psychoactive alkaloid biosynthetic genes and high mutation rate following tissue culture.</title>
        <authorList>
            <person name="Rajewski A."/>
            <person name="Carter-House D."/>
            <person name="Stajich J."/>
            <person name="Litt A."/>
        </authorList>
    </citation>
    <scope>NUCLEOTIDE SEQUENCE [LARGE SCALE GENOMIC DNA]</scope>
    <source>
        <strain evidence="2">AR-01</strain>
    </source>
</reference>
<proteinExistence type="predicted"/>
<accession>A0ABS8UKD8</accession>
<evidence type="ECO:0000313" key="2">
    <source>
        <dbReference type="EMBL" id="MCD9558915.1"/>
    </source>
</evidence>